<protein>
    <recommendedName>
        <fullName evidence="11">Cystinosin homolog</fullName>
    </recommendedName>
</protein>
<dbReference type="Proteomes" id="UP000682892">
    <property type="component" value="Chromosome 1"/>
</dbReference>
<evidence type="ECO:0000256" key="11">
    <source>
        <dbReference type="ARBA" id="ARBA00074957"/>
    </source>
</evidence>
<feature type="transmembrane region" description="Helical" evidence="12">
    <location>
        <begin position="342"/>
        <end position="363"/>
    </location>
</feature>
<dbReference type="PhylomeDB" id="Q17HW4"/>
<keyword evidence="6" id="KW-0769">Symport</keyword>
<feature type="transmembrane region" description="Helical" evidence="12">
    <location>
        <begin position="214"/>
        <end position="233"/>
    </location>
</feature>
<sequence length="367" mass="41269">MVPSFALLTVLICSACAVESVDPLRVWFDPQDYTSTFGESADLFLWIDGVVNRNATVKFNTVDGGSHVSVTPDQLWINGGVKYTETPIVVSAKGLRQGRFIVEAGVEPEGIADDRRLFVRLKVALNQPLIYISLVIGWAYTACWSIGYYPQIILNYQRKSVVGLSFDFLHINIIGHVCYAFFNSFMYWNSFIEKEYFDRHPHGLNPVIGNDVGFAVHASVATGYTILQCYIYQSNGNTVSPTAKVIIGTYLVIIAVSASQAVFGAIHWLDFLYILSYIKLSTTLVKYFPQAYMNFKRKSTEGFSILNRLLDIAGGLLGILQMVINAWNFDDWQSILGDPVKFGLGVFSILFDLVFIVQHYILYRYNV</sequence>
<evidence type="ECO:0000256" key="12">
    <source>
        <dbReference type="SAM" id="Phobius"/>
    </source>
</evidence>
<gene>
    <name evidence="14" type="ORF">AaeL_AAEL002541</name>
</gene>
<evidence type="ECO:0000256" key="8">
    <source>
        <dbReference type="ARBA" id="ARBA00023136"/>
    </source>
</evidence>
<dbReference type="SMART" id="SM00679">
    <property type="entry name" value="CTNS"/>
    <property type="match status" value="2"/>
</dbReference>
<dbReference type="PaxDb" id="7159-AAEL002541-PA"/>
<dbReference type="eggNOG" id="KOG3145">
    <property type="taxonomic scope" value="Eukaryota"/>
</dbReference>
<feature type="transmembrane region" description="Helical" evidence="12">
    <location>
        <begin position="245"/>
        <end position="265"/>
    </location>
</feature>
<evidence type="ECO:0000256" key="6">
    <source>
        <dbReference type="ARBA" id="ARBA00022847"/>
    </source>
</evidence>
<dbReference type="PANTHER" id="PTHR13131:SF5">
    <property type="entry name" value="CYSTINOSIN"/>
    <property type="match status" value="1"/>
</dbReference>
<keyword evidence="7 12" id="KW-1133">Transmembrane helix</keyword>
<keyword evidence="3" id="KW-0813">Transport</keyword>
<keyword evidence="8 12" id="KW-0472">Membrane</keyword>
<comment type="similarity">
    <text evidence="2">Belongs to the cystinosin family.</text>
</comment>
<evidence type="ECO:0000256" key="13">
    <source>
        <dbReference type="SAM" id="SignalP"/>
    </source>
</evidence>
<proteinExistence type="inferred from homology"/>
<comment type="catalytic activity">
    <reaction evidence="10">
        <text>L-cystine(out) + H(+)(out) = L-cystine(in) + H(+)(in)</text>
        <dbReference type="Rhea" id="RHEA:66172"/>
        <dbReference type="ChEBI" id="CHEBI:15378"/>
        <dbReference type="ChEBI" id="CHEBI:35491"/>
    </reaction>
    <physiologicalReaction direction="left-to-right" evidence="10">
        <dbReference type="Rhea" id="RHEA:66173"/>
    </physiologicalReaction>
</comment>
<dbReference type="STRING" id="7159.Q17HW4"/>
<feature type="transmembrane region" description="Helical" evidence="12">
    <location>
        <begin position="129"/>
        <end position="149"/>
    </location>
</feature>
<evidence type="ECO:0000313" key="15">
    <source>
        <dbReference type="Proteomes" id="UP000682892"/>
    </source>
</evidence>
<comment type="subcellular location">
    <subcellularLocation>
        <location evidence="1">Lysosome membrane</location>
        <topology evidence="1">Multi-pass membrane protein</topology>
    </subcellularLocation>
</comment>
<keyword evidence="4 12" id="KW-0812">Transmembrane</keyword>
<dbReference type="PANTHER" id="PTHR13131">
    <property type="entry name" value="CYSTINOSIN"/>
    <property type="match status" value="1"/>
</dbReference>
<dbReference type="EMBL" id="CH477245">
    <property type="protein sequence ID" value="EAT46225.1"/>
    <property type="molecule type" value="Genomic_DNA"/>
</dbReference>
<dbReference type="GO" id="GO:0005765">
    <property type="term" value="C:lysosomal membrane"/>
    <property type="evidence" value="ECO:0007669"/>
    <property type="project" value="UniProtKB-SubCell"/>
</dbReference>
<dbReference type="Gene3D" id="1.20.1280.290">
    <property type="match status" value="2"/>
</dbReference>
<dbReference type="VEuPathDB" id="VectorBase:AAEL002541"/>
<evidence type="ECO:0000256" key="1">
    <source>
        <dbReference type="ARBA" id="ARBA00004155"/>
    </source>
</evidence>
<dbReference type="OMA" id="IVGHISY"/>
<evidence type="ECO:0000256" key="4">
    <source>
        <dbReference type="ARBA" id="ARBA00022692"/>
    </source>
</evidence>
<accession>Q17HW4</accession>
<name>Q17HW4_AEDAE</name>
<evidence type="ECO:0000256" key="3">
    <source>
        <dbReference type="ARBA" id="ARBA00022448"/>
    </source>
</evidence>
<dbReference type="GO" id="GO:0015293">
    <property type="term" value="F:symporter activity"/>
    <property type="evidence" value="ECO:0007669"/>
    <property type="project" value="UniProtKB-KW"/>
</dbReference>
<dbReference type="GO" id="GO:0015184">
    <property type="term" value="F:L-cystine transmembrane transporter activity"/>
    <property type="evidence" value="ECO:0007669"/>
    <property type="project" value="TreeGrafter"/>
</dbReference>
<feature type="transmembrane region" description="Helical" evidence="12">
    <location>
        <begin position="271"/>
        <end position="288"/>
    </location>
</feature>
<feature type="transmembrane region" description="Helical" evidence="12">
    <location>
        <begin position="309"/>
        <end position="327"/>
    </location>
</feature>
<feature type="signal peptide" evidence="13">
    <location>
        <begin position="1"/>
        <end position="20"/>
    </location>
</feature>
<dbReference type="HOGENOM" id="CLU_046327_1_1_1"/>
<keyword evidence="9" id="KW-0458">Lysosome</keyword>
<evidence type="ECO:0000256" key="2">
    <source>
        <dbReference type="ARBA" id="ARBA00006855"/>
    </source>
</evidence>
<reference evidence="14" key="3">
    <citation type="submission" date="2012-09" db="EMBL/GenBank/DDBJ databases">
        <authorList>
            <consortium name="VectorBase"/>
        </authorList>
    </citation>
    <scope>NUCLEOTIDE SEQUENCE</scope>
    <source>
        <strain evidence="14">Liverpool</strain>
    </source>
</reference>
<evidence type="ECO:0000313" key="14">
    <source>
        <dbReference type="EMBL" id="EAT46225.1"/>
    </source>
</evidence>
<evidence type="ECO:0000256" key="5">
    <source>
        <dbReference type="ARBA" id="ARBA00022737"/>
    </source>
</evidence>
<keyword evidence="5" id="KW-0677">Repeat</keyword>
<dbReference type="NCBIfam" id="TIGR00951">
    <property type="entry name" value="2A43"/>
    <property type="match status" value="1"/>
</dbReference>
<keyword evidence="13" id="KW-0732">Signal</keyword>
<dbReference type="FunFam" id="1.20.1280.290:FF:000016">
    <property type="entry name" value="Cystinosin homolog"/>
    <property type="match status" value="1"/>
</dbReference>
<dbReference type="FunFam" id="1.20.1280.290:FF:000018">
    <property type="entry name" value="Cystinosin homolog"/>
    <property type="match status" value="1"/>
</dbReference>
<dbReference type="Pfam" id="PF04193">
    <property type="entry name" value="PQ-loop"/>
    <property type="match status" value="2"/>
</dbReference>
<evidence type="ECO:0000256" key="7">
    <source>
        <dbReference type="ARBA" id="ARBA00022989"/>
    </source>
</evidence>
<evidence type="ECO:0000256" key="9">
    <source>
        <dbReference type="ARBA" id="ARBA00023228"/>
    </source>
</evidence>
<feature type="chain" id="PRO_5004186496" description="Cystinosin homolog" evidence="13">
    <location>
        <begin position="21"/>
        <end position="367"/>
    </location>
</feature>
<dbReference type="InterPro" id="IPR005282">
    <property type="entry name" value="LC_transporter"/>
</dbReference>
<reference evidence="14" key="1">
    <citation type="submission" date="2005-10" db="EMBL/GenBank/DDBJ databases">
        <authorList>
            <person name="Loftus B.J."/>
            <person name="Nene V.M."/>
            <person name="Hannick L.I."/>
            <person name="Bidwell S."/>
            <person name="Haas B."/>
            <person name="Amedeo P."/>
            <person name="Orvis J."/>
            <person name="Wortman J.R."/>
            <person name="White O.R."/>
            <person name="Salzberg S."/>
            <person name="Shumway M."/>
            <person name="Koo H."/>
            <person name="Zhao Y."/>
            <person name="Holmes M."/>
            <person name="Miller J."/>
            <person name="Schatz M."/>
            <person name="Pop M."/>
            <person name="Pai G."/>
            <person name="Utterback T."/>
            <person name="Rogers Y.-H."/>
            <person name="Kravitz S."/>
            <person name="Fraser C.M."/>
        </authorList>
    </citation>
    <scope>NUCLEOTIDE SEQUENCE</scope>
    <source>
        <strain evidence="14">Liverpool</strain>
    </source>
</reference>
<organism evidence="14 15">
    <name type="scientific">Aedes aegypti</name>
    <name type="common">Yellowfever mosquito</name>
    <name type="synonym">Culex aegypti</name>
    <dbReference type="NCBI Taxonomy" id="7159"/>
    <lineage>
        <taxon>Eukaryota</taxon>
        <taxon>Metazoa</taxon>
        <taxon>Ecdysozoa</taxon>
        <taxon>Arthropoda</taxon>
        <taxon>Hexapoda</taxon>
        <taxon>Insecta</taxon>
        <taxon>Pterygota</taxon>
        <taxon>Neoptera</taxon>
        <taxon>Endopterygota</taxon>
        <taxon>Diptera</taxon>
        <taxon>Nematocera</taxon>
        <taxon>Culicoidea</taxon>
        <taxon>Culicidae</taxon>
        <taxon>Culicinae</taxon>
        <taxon>Aedini</taxon>
        <taxon>Aedes</taxon>
        <taxon>Stegomyia</taxon>
    </lineage>
</organism>
<reference evidence="14" key="2">
    <citation type="journal article" date="2007" name="Science">
        <title>Genome sequence of Aedes aegypti, a major arbovirus vector.</title>
        <authorList>
            <person name="Nene V."/>
            <person name="Wortman J.R."/>
            <person name="Lawson D."/>
            <person name="Haas B."/>
            <person name="Kodira C."/>
            <person name="Tu Z.J."/>
            <person name="Loftus B."/>
            <person name="Xi Z."/>
            <person name="Megy K."/>
            <person name="Grabherr M."/>
            <person name="Ren Q."/>
            <person name="Zdobnov E.M."/>
            <person name="Lobo N.F."/>
            <person name="Campbell K.S."/>
            <person name="Brown S.E."/>
            <person name="Bonaldo M.F."/>
            <person name="Zhu J."/>
            <person name="Sinkins S.P."/>
            <person name="Hogenkamp D.G."/>
            <person name="Amedeo P."/>
            <person name="Arensburger P."/>
            <person name="Atkinson P.W."/>
            <person name="Bidwell S."/>
            <person name="Biedler J."/>
            <person name="Birney E."/>
            <person name="Bruggner R.V."/>
            <person name="Costas J."/>
            <person name="Coy M.R."/>
            <person name="Crabtree J."/>
            <person name="Crawford M."/>
            <person name="Debruyn B."/>
            <person name="Decaprio D."/>
            <person name="Eiglmeier K."/>
            <person name="Eisenstadt E."/>
            <person name="El-Dorry H."/>
            <person name="Gelbart W.M."/>
            <person name="Gomes S.L."/>
            <person name="Hammond M."/>
            <person name="Hannick L.I."/>
            <person name="Hogan J.R."/>
            <person name="Holmes M.H."/>
            <person name="Jaffe D."/>
            <person name="Johnston J.S."/>
            <person name="Kennedy R.C."/>
            <person name="Koo H."/>
            <person name="Kravitz S."/>
            <person name="Kriventseva E.V."/>
            <person name="Kulp D."/>
            <person name="Labutti K."/>
            <person name="Lee E."/>
            <person name="Li S."/>
            <person name="Lovin D.D."/>
            <person name="Mao C."/>
            <person name="Mauceli E."/>
            <person name="Menck C.F."/>
            <person name="Miller J.R."/>
            <person name="Montgomery P."/>
            <person name="Mori A."/>
            <person name="Nascimento A.L."/>
            <person name="Naveira H.F."/>
            <person name="Nusbaum C."/>
            <person name="O'leary S."/>
            <person name="Orvis J."/>
            <person name="Pertea M."/>
            <person name="Quesneville H."/>
            <person name="Reidenbach K.R."/>
            <person name="Rogers Y.H."/>
            <person name="Roth C.W."/>
            <person name="Schneider J.R."/>
            <person name="Schatz M."/>
            <person name="Shumway M."/>
            <person name="Stanke M."/>
            <person name="Stinson E.O."/>
            <person name="Tubio J.M."/>
            <person name="Vanzee J.P."/>
            <person name="Verjovski-Almeida S."/>
            <person name="Werner D."/>
            <person name="White O."/>
            <person name="Wyder S."/>
            <person name="Zeng Q."/>
            <person name="Zhao Q."/>
            <person name="Zhao Y."/>
            <person name="Hill C.A."/>
            <person name="Raikhel A.S."/>
            <person name="Soares M.B."/>
            <person name="Knudson D.L."/>
            <person name="Lee N.H."/>
            <person name="Galagan J."/>
            <person name="Salzberg S.L."/>
            <person name="Paulsen I.T."/>
            <person name="Dimopoulos G."/>
            <person name="Collins F.H."/>
            <person name="Birren B."/>
            <person name="Fraser-Liggett C.M."/>
            <person name="Severson D.W."/>
        </authorList>
    </citation>
    <scope>NUCLEOTIDE SEQUENCE [LARGE SCALE GENOMIC DNA]</scope>
    <source>
        <strain evidence="14">Liverpool</strain>
    </source>
</reference>
<feature type="transmembrane region" description="Helical" evidence="12">
    <location>
        <begin position="161"/>
        <end position="182"/>
    </location>
</feature>
<evidence type="ECO:0000256" key="10">
    <source>
        <dbReference type="ARBA" id="ARBA00048473"/>
    </source>
</evidence>
<dbReference type="AlphaFoldDB" id="Q17HW4"/>
<dbReference type="InterPro" id="IPR006603">
    <property type="entry name" value="PQ-loop_rpt"/>
</dbReference>